<name>A0A1J4KB97_9EUKA</name>
<dbReference type="VEuPathDB" id="TrichDB:TRFO_23008"/>
<feature type="compositionally biased region" description="Basic and acidic residues" evidence="1">
    <location>
        <begin position="1"/>
        <end position="10"/>
    </location>
</feature>
<gene>
    <name evidence="2" type="ORF">TRFO_23008</name>
</gene>
<reference evidence="2" key="1">
    <citation type="submission" date="2016-10" db="EMBL/GenBank/DDBJ databases">
        <authorList>
            <person name="Benchimol M."/>
            <person name="Almeida L.G."/>
            <person name="Vasconcelos A.T."/>
            <person name="Perreira-Neves A."/>
            <person name="Rosa I.A."/>
            <person name="Tasca T."/>
            <person name="Bogo M.R."/>
            <person name="de Souza W."/>
        </authorList>
    </citation>
    <scope>NUCLEOTIDE SEQUENCE [LARGE SCALE GENOMIC DNA]</scope>
    <source>
        <strain evidence="2">K</strain>
    </source>
</reference>
<evidence type="ECO:0000313" key="3">
    <source>
        <dbReference type="Proteomes" id="UP000179807"/>
    </source>
</evidence>
<feature type="compositionally biased region" description="Polar residues" evidence="1">
    <location>
        <begin position="11"/>
        <end position="26"/>
    </location>
</feature>
<feature type="region of interest" description="Disordered" evidence="1">
    <location>
        <begin position="1"/>
        <end position="26"/>
    </location>
</feature>
<sequence length="205" mass="22823">MNLDEKENNESYHVNTPALSASNSTKDLPFANVKGAQIKASMNRGRRYENIAPKIVFATPQKTSSSYSSSSSSLSSSSALKIMGQRLVAESLSSIRNSKCCKYEQPEICSPTLPFEPQTPGKLSTMHRSRFATNNRPNLNIQPTSFYDDATISRGDMRLVKKQLTSLEKRRTKMIEAAKRPQGSQDPDDMEAAKIYLTLLPTRIL</sequence>
<evidence type="ECO:0000256" key="1">
    <source>
        <dbReference type="SAM" id="MobiDB-lite"/>
    </source>
</evidence>
<organism evidence="2 3">
    <name type="scientific">Tritrichomonas foetus</name>
    <dbReference type="NCBI Taxonomy" id="1144522"/>
    <lineage>
        <taxon>Eukaryota</taxon>
        <taxon>Metamonada</taxon>
        <taxon>Parabasalia</taxon>
        <taxon>Tritrichomonadida</taxon>
        <taxon>Tritrichomonadidae</taxon>
        <taxon>Tritrichomonas</taxon>
    </lineage>
</organism>
<dbReference type="RefSeq" id="XP_068361627.1">
    <property type="nucleotide sequence ID" value="XM_068502905.1"/>
</dbReference>
<dbReference type="AlphaFoldDB" id="A0A1J4KB97"/>
<comment type="caution">
    <text evidence="2">The sequence shown here is derived from an EMBL/GenBank/DDBJ whole genome shotgun (WGS) entry which is preliminary data.</text>
</comment>
<accession>A0A1J4KB97</accession>
<dbReference type="Proteomes" id="UP000179807">
    <property type="component" value="Unassembled WGS sequence"/>
</dbReference>
<proteinExistence type="predicted"/>
<evidence type="ECO:0000313" key="2">
    <source>
        <dbReference type="EMBL" id="OHT08491.1"/>
    </source>
</evidence>
<dbReference type="GeneID" id="94837609"/>
<dbReference type="EMBL" id="MLAK01000666">
    <property type="protein sequence ID" value="OHT08491.1"/>
    <property type="molecule type" value="Genomic_DNA"/>
</dbReference>
<protein>
    <submittedName>
        <fullName evidence="2">Uncharacterized protein</fullName>
    </submittedName>
</protein>
<keyword evidence="3" id="KW-1185">Reference proteome</keyword>